<evidence type="ECO:0000313" key="3">
    <source>
        <dbReference type="Proteomes" id="UP000599578"/>
    </source>
</evidence>
<keyword evidence="3" id="KW-1185">Reference proteome</keyword>
<evidence type="ECO:0000313" key="2">
    <source>
        <dbReference type="EMBL" id="GGO85459.1"/>
    </source>
</evidence>
<dbReference type="AlphaFoldDB" id="A0A918DV29"/>
<organism evidence="2 3">
    <name type="scientific">Marinobacterium nitratireducens</name>
    <dbReference type="NCBI Taxonomy" id="518897"/>
    <lineage>
        <taxon>Bacteria</taxon>
        <taxon>Pseudomonadati</taxon>
        <taxon>Pseudomonadota</taxon>
        <taxon>Gammaproteobacteria</taxon>
        <taxon>Oceanospirillales</taxon>
        <taxon>Oceanospirillaceae</taxon>
        <taxon>Marinobacterium</taxon>
    </lineage>
</organism>
<sequence length="233" mass="25339">MSGKWLYIIITFFILTAPQTFAAKPVKPPAAPSSEIFSVVVNASQSLILVSGSNLNSVSAGTLAGIGLTLEGTPSSASAVFSFGTDVTDNVGIGSHVLKITTDSGDLSLSVYIPSPLIPPPPPSEPCPCYEDWENFRTSPAPNGFQGVALNCYIDDPDYTYVYFEDLANNLGWILRTEWLEIINEGYCEAYLDTPQLRFFSQATHEACATYLRDNIIVIYTDPDPSFPVCQYP</sequence>
<gene>
    <name evidence="2" type="ORF">GCM10011348_34040</name>
</gene>
<name>A0A918DV29_9GAMM</name>
<dbReference type="Proteomes" id="UP000599578">
    <property type="component" value="Unassembled WGS sequence"/>
</dbReference>
<dbReference type="RefSeq" id="WP_188861811.1">
    <property type="nucleotide sequence ID" value="NZ_BMLT01000009.1"/>
</dbReference>
<evidence type="ECO:0000256" key="1">
    <source>
        <dbReference type="SAM" id="SignalP"/>
    </source>
</evidence>
<accession>A0A918DV29</accession>
<proteinExistence type="predicted"/>
<protein>
    <recommendedName>
        <fullName evidence="4">IPT/TIG domain-containing protein</fullName>
    </recommendedName>
</protein>
<reference evidence="2 3" key="1">
    <citation type="journal article" date="2014" name="Int. J. Syst. Evol. Microbiol.">
        <title>Complete genome sequence of Corynebacterium casei LMG S-19264T (=DSM 44701T), isolated from a smear-ripened cheese.</title>
        <authorList>
            <consortium name="US DOE Joint Genome Institute (JGI-PGF)"/>
            <person name="Walter F."/>
            <person name="Albersmeier A."/>
            <person name="Kalinowski J."/>
            <person name="Ruckert C."/>
        </authorList>
    </citation>
    <scope>NUCLEOTIDE SEQUENCE [LARGE SCALE GENOMIC DNA]</scope>
    <source>
        <strain evidence="2 3">CGMCC 1.7286</strain>
    </source>
</reference>
<dbReference type="EMBL" id="BMLT01000009">
    <property type="protein sequence ID" value="GGO85459.1"/>
    <property type="molecule type" value="Genomic_DNA"/>
</dbReference>
<evidence type="ECO:0008006" key="4">
    <source>
        <dbReference type="Google" id="ProtNLM"/>
    </source>
</evidence>
<feature type="signal peptide" evidence="1">
    <location>
        <begin position="1"/>
        <end position="22"/>
    </location>
</feature>
<keyword evidence="1" id="KW-0732">Signal</keyword>
<feature type="chain" id="PRO_5037435102" description="IPT/TIG domain-containing protein" evidence="1">
    <location>
        <begin position="23"/>
        <end position="233"/>
    </location>
</feature>
<comment type="caution">
    <text evidence="2">The sequence shown here is derived from an EMBL/GenBank/DDBJ whole genome shotgun (WGS) entry which is preliminary data.</text>
</comment>